<feature type="transmembrane region" description="Helical" evidence="8">
    <location>
        <begin position="224"/>
        <end position="243"/>
    </location>
</feature>
<dbReference type="PANTHER" id="PTHR32322">
    <property type="entry name" value="INNER MEMBRANE TRANSPORTER"/>
    <property type="match status" value="1"/>
</dbReference>
<dbReference type="PANTHER" id="PTHR32322:SF2">
    <property type="entry name" value="EAMA DOMAIN-CONTAINING PROTEIN"/>
    <property type="match status" value="1"/>
</dbReference>
<dbReference type="Pfam" id="PF00892">
    <property type="entry name" value="EamA"/>
    <property type="match status" value="2"/>
</dbReference>
<evidence type="ECO:0000259" key="9">
    <source>
        <dbReference type="Pfam" id="PF00892"/>
    </source>
</evidence>
<gene>
    <name evidence="10" type="primary">rarD</name>
    <name evidence="10" type="ORF">CEY15_03440</name>
</gene>
<evidence type="ECO:0000313" key="11">
    <source>
        <dbReference type="Proteomes" id="UP000218810"/>
    </source>
</evidence>
<feature type="transmembrane region" description="Helical" evidence="8">
    <location>
        <begin position="250"/>
        <end position="274"/>
    </location>
</feature>
<keyword evidence="7 8" id="KW-0472">Membrane</keyword>
<dbReference type="InterPro" id="IPR050638">
    <property type="entry name" value="AA-Vitamin_Transporters"/>
</dbReference>
<comment type="subcellular location">
    <subcellularLocation>
        <location evidence="1">Cell membrane</location>
        <topology evidence="1">Multi-pass membrane protein</topology>
    </subcellularLocation>
</comment>
<dbReference type="GO" id="GO:0005886">
    <property type="term" value="C:plasma membrane"/>
    <property type="evidence" value="ECO:0007669"/>
    <property type="project" value="UniProtKB-SubCell"/>
</dbReference>
<keyword evidence="5 8" id="KW-0812">Transmembrane</keyword>
<proteinExistence type="inferred from homology"/>
<dbReference type="NCBIfam" id="TIGR00688">
    <property type="entry name" value="rarD"/>
    <property type="match status" value="1"/>
</dbReference>
<evidence type="ECO:0000256" key="2">
    <source>
        <dbReference type="ARBA" id="ARBA00007362"/>
    </source>
</evidence>
<evidence type="ECO:0000256" key="5">
    <source>
        <dbReference type="ARBA" id="ARBA00022692"/>
    </source>
</evidence>
<keyword evidence="11" id="KW-1185">Reference proteome</keyword>
<keyword evidence="3" id="KW-0813">Transport</keyword>
<feature type="transmembrane region" description="Helical" evidence="8">
    <location>
        <begin position="54"/>
        <end position="72"/>
    </location>
</feature>
<dbReference type="InterPro" id="IPR000620">
    <property type="entry name" value="EamA_dom"/>
</dbReference>
<feature type="domain" description="EamA" evidence="9">
    <location>
        <begin position="23"/>
        <end position="156"/>
    </location>
</feature>
<dbReference type="SUPFAM" id="SSF103481">
    <property type="entry name" value="Multidrug resistance efflux transporter EmrE"/>
    <property type="match status" value="2"/>
</dbReference>
<feature type="transmembrane region" description="Helical" evidence="8">
    <location>
        <begin position="192"/>
        <end position="212"/>
    </location>
</feature>
<dbReference type="Proteomes" id="UP000218810">
    <property type="component" value="Unassembled WGS sequence"/>
</dbReference>
<feature type="transmembrane region" description="Helical" evidence="8">
    <location>
        <begin position="280"/>
        <end position="299"/>
    </location>
</feature>
<dbReference type="InterPro" id="IPR037185">
    <property type="entry name" value="EmrE-like"/>
</dbReference>
<evidence type="ECO:0000256" key="7">
    <source>
        <dbReference type="ARBA" id="ARBA00023136"/>
    </source>
</evidence>
<dbReference type="AlphaFoldDB" id="A0A2A2WU06"/>
<feature type="transmembrane region" description="Helical" evidence="8">
    <location>
        <begin position="84"/>
        <end position="104"/>
    </location>
</feature>
<evidence type="ECO:0000256" key="3">
    <source>
        <dbReference type="ARBA" id="ARBA00022448"/>
    </source>
</evidence>
<feature type="transmembrane region" description="Helical" evidence="8">
    <location>
        <begin position="21"/>
        <end position="42"/>
    </location>
</feature>
<organism evidence="10 11">
    <name type="scientific">Dietzia natronolimnaea</name>
    <dbReference type="NCBI Taxonomy" id="161920"/>
    <lineage>
        <taxon>Bacteria</taxon>
        <taxon>Bacillati</taxon>
        <taxon>Actinomycetota</taxon>
        <taxon>Actinomycetes</taxon>
        <taxon>Mycobacteriales</taxon>
        <taxon>Dietziaceae</taxon>
        <taxon>Dietzia</taxon>
    </lineage>
</organism>
<accession>A0A2A2WU06</accession>
<feature type="transmembrane region" description="Helical" evidence="8">
    <location>
        <begin position="116"/>
        <end position="134"/>
    </location>
</feature>
<evidence type="ECO:0000256" key="6">
    <source>
        <dbReference type="ARBA" id="ARBA00022989"/>
    </source>
</evidence>
<evidence type="ECO:0000256" key="4">
    <source>
        <dbReference type="ARBA" id="ARBA00022475"/>
    </source>
</evidence>
<feature type="transmembrane region" description="Helical" evidence="8">
    <location>
        <begin position="141"/>
        <end position="158"/>
    </location>
</feature>
<dbReference type="EMBL" id="NTGA01000005">
    <property type="protein sequence ID" value="PAY24513.1"/>
    <property type="molecule type" value="Genomic_DNA"/>
</dbReference>
<protein>
    <submittedName>
        <fullName evidence="10">Protein RarD</fullName>
    </submittedName>
</protein>
<name>A0A2A2WU06_9ACTN</name>
<comment type="caution">
    <text evidence="10">The sequence shown here is derived from an EMBL/GenBank/DDBJ whole genome shotgun (WGS) entry which is preliminary data.</text>
</comment>
<comment type="similarity">
    <text evidence="2">Belongs to the EamA transporter family.</text>
</comment>
<evidence type="ECO:0000256" key="8">
    <source>
        <dbReference type="SAM" id="Phobius"/>
    </source>
</evidence>
<dbReference type="InterPro" id="IPR004626">
    <property type="entry name" value="RarD"/>
</dbReference>
<evidence type="ECO:0000256" key="1">
    <source>
        <dbReference type="ARBA" id="ARBA00004651"/>
    </source>
</evidence>
<reference evidence="11" key="1">
    <citation type="submission" date="2017-09" db="EMBL/GenBank/DDBJ databases">
        <authorList>
            <person name="Zhang Y."/>
            <person name="Huang X."/>
            <person name="Liu J."/>
            <person name="Lu L."/>
            <person name="Peng K."/>
        </authorList>
    </citation>
    <scope>NUCLEOTIDE SEQUENCE [LARGE SCALE GENOMIC DNA]</scope>
    <source>
        <strain evidence="11">S-XJ-1</strain>
    </source>
</reference>
<dbReference type="OrthoDB" id="369870at2"/>
<feature type="transmembrane region" description="Helical" evidence="8">
    <location>
        <begin position="164"/>
        <end position="180"/>
    </location>
</feature>
<dbReference type="RefSeq" id="WP_095717314.1">
    <property type="nucleotide sequence ID" value="NZ_NTGA01000005.1"/>
</dbReference>
<keyword evidence="6 8" id="KW-1133">Transmembrane helix</keyword>
<feature type="domain" description="EamA" evidence="9">
    <location>
        <begin position="166"/>
        <end position="295"/>
    </location>
</feature>
<sequence>MAPVSERGGATGGQDSADRSVALGMLAGVCAYTLWGFFPAFFPLLEPAGAVEIVGHRVVWSLVIMALVLTVTRRWRQLWALDRLSWARITGAAAFITVNWGVYVHTVNSERVTEAALGYTINPLVSVLLGVLIFRERLNRPQVVAVALAVVAVGVLTVGYGHVPYLSLLLATSFGFYGVFKKKLRGDPVVGMTGEVLVIGPLALSVLVWLGVTGAGTFTGHGVGHSALLAASGVVTVVPLLLFATAAQRIPLATVGMLQYIIPILQMAWGLLVVGERLDAVQWTGFALIWTAVIAFTLAGRTPRSVRAGVSGRVGAPTYTGPDKP</sequence>
<evidence type="ECO:0000313" key="10">
    <source>
        <dbReference type="EMBL" id="PAY24513.1"/>
    </source>
</evidence>
<keyword evidence="4" id="KW-1003">Cell membrane</keyword>